<dbReference type="EMBL" id="CP039852">
    <property type="protein sequence ID" value="QCZ94449.1"/>
    <property type="molecule type" value="Genomic_DNA"/>
</dbReference>
<reference evidence="3 4" key="1">
    <citation type="submission" date="2019-04" db="EMBL/GenBank/DDBJ databases">
        <title>Salinimonas iocasae sp. nov., a halophilic bacterium isolated from the outer tube casing of tubeworms in Okinawa Trough.</title>
        <authorList>
            <person name="Zhang H."/>
            <person name="Wang H."/>
            <person name="Li C."/>
        </authorList>
    </citation>
    <scope>NUCLEOTIDE SEQUENCE [LARGE SCALE GENOMIC DNA]</scope>
    <source>
        <strain evidence="3 4">KX18D6</strain>
    </source>
</reference>
<feature type="domain" description="Glycosyl transferase family 1" evidence="1">
    <location>
        <begin position="199"/>
        <end position="333"/>
    </location>
</feature>
<dbReference type="RefSeq" id="WP_139757188.1">
    <property type="nucleotide sequence ID" value="NZ_CP039852.1"/>
</dbReference>
<dbReference type="Proteomes" id="UP000304912">
    <property type="component" value="Chromosome"/>
</dbReference>
<evidence type="ECO:0000313" key="3">
    <source>
        <dbReference type="EMBL" id="QCZ94449.1"/>
    </source>
</evidence>
<dbReference type="Pfam" id="PF13439">
    <property type="entry name" value="Glyco_transf_4"/>
    <property type="match status" value="1"/>
</dbReference>
<keyword evidence="3" id="KW-0808">Transferase</keyword>
<dbReference type="GO" id="GO:0016757">
    <property type="term" value="F:glycosyltransferase activity"/>
    <property type="evidence" value="ECO:0007669"/>
    <property type="project" value="InterPro"/>
</dbReference>
<dbReference type="PANTHER" id="PTHR45947:SF3">
    <property type="entry name" value="SULFOQUINOVOSYL TRANSFERASE SQD2"/>
    <property type="match status" value="1"/>
</dbReference>
<dbReference type="OrthoDB" id="9768937at2"/>
<dbReference type="PANTHER" id="PTHR45947">
    <property type="entry name" value="SULFOQUINOVOSYL TRANSFERASE SQD2"/>
    <property type="match status" value="1"/>
</dbReference>
<evidence type="ECO:0000259" key="1">
    <source>
        <dbReference type="Pfam" id="PF00534"/>
    </source>
</evidence>
<gene>
    <name evidence="3" type="ORF">FBQ74_13665</name>
</gene>
<sequence>MKLCAVGLRGIPNVMGGIESHCQQLYPRMVKEGADITVICRSPYVDSRNKEFEGVKLRSVWTLKHKFFETFLHTFLAIIYARFVVKPDVLHLHAIGPALFTPLARLLGMKVLVTHHGADYDRQKWNSFAKSLLKTGESLGIRFANKTVVVGKSLTARLQQAHPRHARKICYVPNGALTGVDANLSADKLPRDLDILPGEYILTVGRLVPEKGFHDLVEAYRKSNSDLKLVVVGSADHEDAYSRALLEQASPNIMIAGRRSGDELHALYKFARVFCLPSYHEGLPIVALEAIAAGTQVVLSDITPNTDIGLPEDCYFKVGDTDHLATKFTQLESLNLQIDQGRFLETFNWDNIAVETYDVVNSLTGTTGVTTRRAN</sequence>
<dbReference type="Pfam" id="PF00534">
    <property type="entry name" value="Glycos_transf_1"/>
    <property type="match status" value="1"/>
</dbReference>
<dbReference type="CDD" id="cd03801">
    <property type="entry name" value="GT4_PimA-like"/>
    <property type="match status" value="1"/>
</dbReference>
<dbReference type="SUPFAM" id="SSF53756">
    <property type="entry name" value="UDP-Glycosyltransferase/glycogen phosphorylase"/>
    <property type="match status" value="1"/>
</dbReference>
<evidence type="ECO:0000259" key="2">
    <source>
        <dbReference type="Pfam" id="PF13439"/>
    </source>
</evidence>
<evidence type="ECO:0000313" key="4">
    <source>
        <dbReference type="Proteomes" id="UP000304912"/>
    </source>
</evidence>
<organism evidence="3 4">
    <name type="scientific">Salinimonas iocasae</name>
    <dbReference type="NCBI Taxonomy" id="2572577"/>
    <lineage>
        <taxon>Bacteria</taxon>
        <taxon>Pseudomonadati</taxon>
        <taxon>Pseudomonadota</taxon>
        <taxon>Gammaproteobacteria</taxon>
        <taxon>Alteromonadales</taxon>
        <taxon>Alteromonadaceae</taxon>
        <taxon>Alteromonas/Salinimonas group</taxon>
        <taxon>Salinimonas</taxon>
    </lineage>
</organism>
<dbReference type="InterPro" id="IPR028098">
    <property type="entry name" value="Glyco_trans_4-like_N"/>
</dbReference>
<dbReference type="Gene3D" id="3.40.50.2000">
    <property type="entry name" value="Glycogen Phosphorylase B"/>
    <property type="match status" value="2"/>
</dbReference>
<protein>
    <submittedName>
        <fullName evidence="3">Glycosyltransferase family 4 protein</fullName>
    </submittedName>
</protein>
<accession>A0A5B7YIV4</accession>
<dbReference type="InterPro" id="IPR050194">
    <property type="entry name" value="Glycosyltransferase_grp1"/>
</dbReference>
<feature type="domain" description="Glycosyltransferase subfamily 4-like N-terminal" evidence="2">
    <location>
        <begin position="15"/>
        <end position="175"/>
    </location>
</feature>
<dbReference type="AlphaFoldDB" id="A0A5B7YIV4"/>
<keyword evidence="4" id="KW-1185">Reference proteome</keyword>
<dbReference type="KEGG" id="salk:FBQ74_13665"/>
<name>A0A5B7YIV4_9ALTE</name>
<proteinExistence type="predicted"/>
<dbReference type="InterPro" id="IPR001296">
    <property type="entry name" value="Glyco_trans_1"/>
</dbReference>